<evidence type="ECO:0000256" key="4">
    <source>
        <dbReference type="ARBA" id="ARBA00022980"/>
    </source>
</evidence>
<dbReference type="NCBIfam" id="TIGR01018">
    <property type="entry name" value="uS4_arch"/>
    <property type="match status" value="1"/>
</dbReference>
<evidence type="ECO:0000256" key="2">
    <source>
        <dbReference type="ARBA" id="ARBA00022730"/>
    </source>
</evidence>
<dbReference type="GO" id="GO:0042274">
    <property type="term" value="P:ribosomal small subunit biogenesis"/>
    <property type="evidence" value="ECO:0007669"/>
    <property type="project" value="TreeGrafter"/>
</dbReference>
<evidence type="ECO:0000256" key="7">
    <source>
        <dbReference type="SAM" id="MobiDB-lite"/>
    </source>
</evidence>
<dbReference type="SUPFAM" id="SSF55174">
    <property type="entry name" value="Alpha-L RNA-binding motif"/>
    <property type="match status" value="1"/>
</dbReference>
<dbReference type="InterPro" id="IPR022801">
    <property type="entry name" value="Ribosomal_uS4"/>
</dbReference>
<dbReference type="Pfam" id="PF01479">
    <property type="entry name" value="S4"/>
    <property type="match status" value="1"/>
</dbReference>
<dbReference type="InterPro" id="IPR005710">
    <property type="entry name" value="Ribosomal_uS4_euk/arc"/>
</dbReference>
<comment type="function">
    <text evidence="6">One of the primary rRNA binding proteins, it binds directly to 16S rRNA where it nucleates assembly of the body of the 30S subunit.</text>
</comment>
<evidence type="ECO:0000256" key="6">
    <source>
        <dbReference type="HAMAP-Rule" id="MF_01306"/>
    </source>
</evidence>
<dbReference type="Gene3D" id="3.10.290.10">
    <property type="entry name" value="RNA-binding S4 domain"/>
    <property type="match status" value="1"/>
</dbReference>
<sequence>MGDPKFPRRAYDTPSHPWRGERIKAETEICKQYGLKSKTELWKAQAYLRNLRTQSKNLQARVRLDDAQAQLESDLLLAKCARLGILPADGSTLDDVLGLDQESILGRRLQTIVYMKGLATTAKQARQFIVHGHISINGRKVTVPGYMVRRNEEDFITYNPQSPIADEMHPIRNPQQSENEAAPEPKVEEPQPAEGANEPVDAPSEDAINKPVEE</sequence>
<keyword evidence="5 6" id="KW-0687">Ribonucleoprotein</keyword>
<dbReference type="InterPro" id="IPR002942">
    <property type="entry name" value="S4_RNA-bd"/>
</dbReference>
<dbReference type="NCBIfam" id="NF003139">
    <property type="entry name" value="PRK04051.1"/>
    <property type="match status" value="1"/>
</dbReference>
<keyword evidence="3 6" id="KW-0694">RNA-binding</keyword>
<dbReference type="Proteomes" id="UP000752814">
    <property type="component" value="Unassembled WGS sequence"/>
</dbReference>
<dbReference type="GO" id="GO:0015935">
    <property type="term" value="C:small ribosomal subunit"/>
    <property type="evidence" value="ECO:0007669"/>
    <property type="project" value="InterPro"/>
</dbReference>
<dbReference type="PANTHER" id="PTHR11831:SF5">
    <property type="entry name" value="40S RIBOSOMAL PROTEIN S9"/>
    <property type="match status" value="1"/>
</dbReference>
<accession>A0A8J8TEJ3</accession>
<dbReference type="SMART" id="SM00363">
    <property type="entry name" value="S4"/>
    <property type="match status" value="1"/>
</dbReference>
<dbReference type="GeneID" id="41323172"/>
<evidence type="ECO:0000256" key="3">
    <source>
        <dbReference type="ARBA" id="ARBA00022884"/>
    </source>
</evidence>
<feature type="domain" description="RNA-binding S4" evidence="8">
    <location>
        <begin position="107"/>
        <end position="176"/>
    </location>
</feature>
<comment type="function">
    <text evidence="6">With S5 and S12 plays an important role in translational accuracy.</text>
</comment>
<proteinExistence type="inferred from homology"/>
<feature type="domain" description="Small ribosomal subunit protein uS4 N-terminal" evidence="9">
    <location>
        <begin position="5"/>
        <end position="106"/>
    </location>
</feature>
<dbReference type="InterPro" id="IPR022802">
    <property type="entry name" value="Ribosomal_uS4_arc"/>
</dbReference>
<keyword evidence="4 6" id="KW-0689">Ribosomal protein</keyword>
<dbReference type="PROSITE" id="PS50889">
    <property type="entry name" value="S4"/>
    <property type="match status" value="1"/>
</dbReference>
<dbReference type="GO" id="GO:0006412">
    <property type="term" value="P:translation"/>
    <property type="evidence" value="ECO:0007669"/>
    <property type="project" value="UniProtKB-UniRule"/>
</dbReference>
<dbReference type="GO" id="GO:0003735">
    <property type="term" value="F:structural constituent of ribosome"/>
    <property type="evidence" value="ECO:0007669"/>
    <property type="project" value="InterPro"/>
</dbReference>
<dbReference type="AlphaFoldDB" id="A0A8J8TEJ3"/>
<evidence type="ECO:0000259" key="9">
    <source>
        <dbReference type="SMART" id="SM01390"/>
    </source>
</evidence>
<evidence type="ECO:0000256" key="1">
    <source>
        <dbReference type="ARBA" id="ARBA00007465"/>
    </source>
</evidence>
<comment type="similarity">
    <text evidence="1 6">Belongs to the universal ribosomal protein uS4 family.</text>
</comment>
<dbReference type="CDD" id="cd00165">
    <property type="entry name" value="S4"/>
    <property type="match status" value="1"/>
</dbReference>
<evidence type="ECO:0000313" key="11">
    <source>
        <dbReference type="Proteomes" id="UP000752814"/>
    </source>
</evidence>
<reference evidence="10" key="1">
    <citation type="submission" date="2016-03" db="EMBL/GenBank/DDBJ databases">
        <authorList>
            <person name="Borrel G."/>
            <person name="Mccann A."/>
            <person name="O'Toole P.W."/>
        </authorList>
    </citation>
    <scope>NUCLEOTIDE SEQUENCE</scope>
    <source>
        <strain evidence="10">183</strain>
    </source>
</reference>
<evidence type="ECO:0000256" key="5">
    <source>
        <dbReference type="ARBA" id="ARBA00023274"/>
    </source>
</evidence>
<evidence type="ECO:0000259" key="8">
    <source>
        <dbReference type="SMART" id="SM00363"/>
    </source>
</evidence>
<keyword evidence="2 6" id="KW-0699">rRNA-binding</keyword>
<protein>
    <recommendedName>
        <fullName evidence="6">Small ribosomal subunit protein uS4</fullName>
    </recommendedName>
</protein>
<dbReference type="PANTHER" id="PTHR11831">
    <property type="entry name" value="30S 40S RIBOSOMAL PROTEIN"/>
    <property type="match status" value="1"/>
</dbReference>
<dbReference type="RefSeq" id="WP_020448643.1">
    <property type="nucleotide sequence ID" value="NZ_CAYAXV010000006.1"/>
</dbReference>
<evidence type="ECO:0000313" key="10">
    <source>
        <dbReference type="EMBL" id="TQS84797.1"/>
    </source>
</evidence>
<gene>
    <name evidence="6" type="primary">rps4</name>
    <name evidence="10" type="ORF">A3207_01850</name>
</gene>
<comment type="subunit">
    <text evidence="6">Part of the 30S ribosomal subunit. Contacts protein S5. The interaction surface between S4 and S5 is involved in control of translational fidelity.</text>
</comment>
<dbReference type="EMBL" id="LVVT01000001">
    <property type="protein sequence ID" value="TQS84797.1"/>
    <property type="molecule type" value="Genomic_DNA"/>
</dbReference>
<dbReference type="SMART" id="SM01390">
    <property type="entry name" value="Ribosomal_S4"/>
    <property type="match status" value="1"/>
</dbReference>
<dbReference type="GO" id="GO:0019843">
    <property type="term" value="F:rRNA binding"/>
    <property type="evidence" value="ECO:0007669"/>
    <property type="project" value="UniProtKB-UniRule"/>
</dbReference>
<organism evidence="10 11">
    <name type="scientific">Candidatus Methanomassiliicoccus intestinalis</name>
    <dbReference type="NCBI Taxonomy" id="1406512"/>
    <lineage>
        <taxon>Archaea</taxon>
        <taxon>Methanobacteriati</taxon>
        <taxon>Thermoplasmatota</taxon>
        <taxon>Thermoplasmata</taxon>
        <taxon>Methanomassiliicoccales</taxon>
        <taxon>Methanomassiliicoccaceae</taxon>
        <taxon>Methanomassiliicoccus</taxon>
    </lineage>
</organism>
<dbReference type="InterPro" id="IPR036986">
    <property type="entry name" value="S4_RNA-bd_sf"/>
</dbReference>
<dbReference type="InterPro" id="IPR001912">
    <property type="entry name" value="Ribosomal_uS4_N"/>
</dbReference>
<name>A0A8J8TEJ3_9ARCH</name>
<comment type="caution">
    <text evidence="10">The sequence shown here is derived from an EMBL/GenBank/DDBJ whole genome shotgun (WGS) entry which is preliminary data.</text>
</comment>
<dbReference type="OMA" id="RQFITHG"/>
<dbReference type="HAMAP" id="MF_01306_A">
    <property type="entry name" value="Ribosomal_uS4_A"/>
    <property type="match status" value="1"/>
</dbReference>
<feature type="region of interest" description="Disordered" evidence="7">
    <location>
        <begin position="160"/>
        <end position="214"/>
    </location>
</feature>